<comment type="caution">
    <text evidence="1">The sequence shown here is derived from an EMBL/GenBank/DDBJ whole genome shotgun (WGS) entry which is preliminary data.</text>
</comment>
<gene>
    <name evidence="1" type="ORF">EVA_22292</name>
</gene>
<proteinExistence type="predicted"/>
<organism evidence="1">
    <name type="scientific">gut metagenome</name>
    <dbReference type="NCBI Taxonomy" id="749906"/>
    <lineage>
        <taxon>unclassified sequences</taxon>
        <taxon>metagenomes</taxon>
        <taxon>organismal metagenomes</taxon>
    </lineage>
</organism>
<protein>
    <submittedName>
        <fullName evidence="1">Uncharacterized protein</fullName>
    </submittedName>
</protein>
<reference evidence="1" key="1">
    <citation type="journal article" date="2012" name="PLoS ONE">
        <title>Gene sets for utilization of primary and secondary nutrition supplies in the distal gut of endangered iberian lynx.</title>
        <authorList>
            <person name="Alcaide M."/>
            <person name="Messina E."/>
            <person name="Richter M."/>
            <person name="Bargiela R."/>
            <person name="Peplies J."/>
            <person name="Huws S.A."/>
            <person name="Newbold C.J."/>
            <person name="Golyshin P.N."/>
            <person name="Simon M.A."/>
            <person name="Lopez G."/>
            <person name="Yakimov M.M."/>
            <person name="Ferrer M."/>
        </authorList>
    </citation>
    <scope>NUCLEOTIDE SEQUENCE</scope>
</reference>
<dbReference type="EMBL" id="AMCI01009362">
    <property type="protein sequence ID" value="EJW89607.1"/>
    <property type="molecule type" value="Genomic_DNA"/>
</dbReference>
<dbReference type="AlphaFoldDB" id="J9FJ13"/>
<evidence type="ECO:0000313" key="1">
    <source>
        <dbReference type="EMBL" id="EJW89607.1"/>
    </source>
</evidence>
<accession>J9FJ13</accession>
<name>J9FJ13_9ZZZZ</name>
<sequence>MLILYRFCIFAKLTAVTLTTVSFVYCIEEPPIRAAYEILQ</sequence>